<gene>
    <name evidence="2" type="ORF">EKO27_g8196</name>
</gene>
<dbReference type="STRING" id="363999.A0A439CXF6"/>
<evidence type="ECO:0000313" key="2">
    <source>
        <dbReference type="EMBL" id="RWA06902.1"/>
    </source>
</evidence>
<name>A0A439CXF6_9PEZI</name>
<proteinExistence type="predicted"/>
<feature type="coiled-coil region" evidence="1">
    <location>
        <begin position="380"/>
        <end position="407"/>
    </location>
</feature>
<accession>A0A439CXF6</accession>
<keyword evidence="1" id="KW-0175">Coiled coil</keyword>
<protein>
    <submittedName>
        <fullName evidence="2">Uncharacterized protein</fullName>
    </submittedName>
</protein>
<evidence type="ECO:0000256" key="1">
    <source>
        <dbReference type="SAM" id="Coils"/>
    </source>
</evidence>
<reference evidence="2 3" key="1">
    <citation type="submission" date="2018-12" db="EMBL/GenBank/DDBJ databases">
        <title>Draft genome sequence of Xylaria grammica IHI A82.</title>
        <authorList>
            <person name="Buettner E."/>
            <person name="Kellner H."/>
        </authorList>
    </citation>
    <scope>NUCLEOTIDE SEQUENCE [LARGE SCALE GENOMIC DNA]</scope>
    <source>
        <strain evidence="2 3">IHI A82</strain>
    </source>
</reference>
<dbReference type="EMBL" id="RYZI01000298">
    <property type="protein sequence ID" value="RWA06902.1"/>
    <property type="molecule type" value="Genomic_DNA"/>
</dbReference>
<dbReference type="Proteomes" id="UP000286045">
    <property type="component" value="Unassembled WGS sequence"/>
</dbReference>
<keyword evidence="3" id="KW-1185">Reference proteome</keyword>
<evidence type="ECO:0000313" key="3">
    <source>
        <dbReference type="Proteomes" id="UP000286045"/>
    </source>
</evidence>
<organism evidence="2 3">
    <name type="scientific">Xylaria grammica</name>
    <dbReference type="NCBI Taxonomy" id="363999"/>
    <lineage>
        <taxon>Eukaryota</taxon>
        <taxon>Fungi</taxon>
        <taxon>Dikarya</taxon>
        <taxon>Ascomycota</taxon>
        <taxon>Pezizomycotina</taxon>
        <taxon>Sordariomycetes</taxon>
        <taxon>Xylariomycetidae</taxon>
        <taxon>Xylariales</taxon>
        <taxon>Xylariaceae</taxon>
        <taxon>Xylaria</taxon>
    </lineage>
</organism>
<sequence length="1388" mass="154123">MMASAPVVCLPVKLDAYMLNASACGDFPDATLAPLAQPNFTFLRLDSALMEPDVLPYHDLHNASPAADNPRVTDLAMGTPRLERQGVYLHWMLPRIYRSGIQQKTVENRDSLKTPKYRSAPDRWLVVRRLIPGSFQPADVVSSGRMKWVDAWLVESNRVRNITEFDDEIDIELECAPFVMGNDSTALEAQAEIFIGAKTPFTQWIEKRTSINDPTFVPLDVVGAANPLFADFTPHNPNVFSILDNFAYKDSRGNVSYLTQATASYYVVGWHSLSQEDSLRNLSGSALSTVFRESFLVLEEDDGVNLDELPPVRAVCHGAMYKVRYQSAGMEDIKVPAHEAARKLADPNSHPVTVGTTPIDAILAYIRAHRGSATETEIDLLNLETLLLKQEDDIDSQQEALDMLAANNYLPAKDNGSQWYFSAAHANNTIGNVQTRTQDIFQPSLEQQKNLARANDAQFALDITTRQLRAARWELFSKWWKFCSDASLVTRVGIDTLASETRAQADLVRSLQDKEAALTELLGEACQLLFDESLGKSMIQKGSADPFHRQNDPTVLIPGIKNPWPVDWLEPLKVRLASQLGVGGWSTIPNGWQNIQDVAEAGILSKLPIDIQDAASMLVREFFNLHPKDDSPDQTQTQGQLSTILPLYHDHESPTHGINSGISSGGDGRDQWNKTQPYFPLLLEYEARYYHLEWCNWEFGTPNIDPPPGAPHRVRYGLKDKVVVQGSTEDERVVSGRIIILPQPGFVLKSNIQRLFDATAIEDLPQGLRTDAEKAALLAEVQQLQYLSASMSGFMDHLVTLLNGTHIKPSVRLPGQPLRPLRAAVTQGETIGFGDAEISLMDIETTKTPYSDYVPFPNDSIDPLKPVTHGQFKFTRLDIFDKWGQAISAINPAPAVTIPPLYPALSEYFHPQRLLSDPNKANTVGDDPYGHSQFGQYPPAINQDARVNAEFMFFDKGTEVWRPCTEWESPIWGFLVVNYAEFALQIFLPDGSFYREVRLGGPSGAAEIPAWRPFAPPAIEDKDTDLASQYPQLDRLLDKFRRDPSYLNAFIQTINASLRSVPHTPDQYAEFLNAIVGRPLALANAAFSLELSEPPITSQSTSSGYHPQPSQRKIVDYEFPVKIGDKDRVFDGLIGYFESQSGAVASSVPPGKELIYDSLMTYFDSGTPATTTITKSNYPVLRPYHVSAAELNIDTANPGSDDNVRSTAEMRRKHVSRMTMIGALMDPFSAVHLYTGIQPVASLRLPGWSLQAAMERMTAFFHIGPLLVTDATTIRYDATKVLTPNYNLAALTEVKDIPPPDATGDAAVPKPAGVAIPAMKSAEWNFLAPFVVRKQVEEDETGPGEKETRWNPFVIRESVLQPGFEKAPYTAIEGYLQLKHPITSPETL</sequence>
<comment type="caution">
    <text evidence="2">The sequence shown here is derived from an EMBL/GenBank/DDBJ whole genome shotgun (WGS) entry which is preliminary data.</text>
</comment>